<dbReference type="EMBL" id="LWHJ01000011">
    <property type="protein sequence ID" value="OAQ42289.1"/>
    <property type="molecule type" value="Genomic_DNA"/>
</dbReference>
<dbReference type="InterPro" id="IPR009057">
    <property type="entry name" value="Homeodomain-like_sf"/>
</dbReference>
<dbReference type="AlphaFoldDB" id="A0A179DP10"/>
<evidence type="ECO:0000313" key="5">
    <source>
        <dbReference type="EMBL" id="OAQ42289.1"/>
    </source>
</evidence>
<dbReference type="SUPFAM" id="SSF46689">
    <property type="entry name" value="Homeodomain-like"/>
    <property type="match status" value="1"/>
</dbReference>
<dbReference type="PANTHER" id="PTHR43280">
    <property type="entry name" value="ARAC-FAMILY TRANSCRIPTIONAL REGULATOR"/>
    <property type="match status" value="1"/>
</dbReference>
<dbReference type="STRING" id="1826909.A5893_04030"/>
<accession>A0A179DP10</accession>
<sequence length="186" mass="21603">MKIYIKNMVCSRCKMVVKTILQEHQLHPVLINLGEVEIEEDLNDYELSKLDTSLKKIGFELIDDKKSRIINKIKTIIISQVFHSNEANSVNLSKHISDQLNYDYNHLSNIFSELEGISIEKYFINQRIESVKELILYDELSLSEIAFQLGYSSVSHLSNQFKKVTGLTPSFYKSLKENKRTNIEEL</sequence>
<dbReference type="PROSITE" id="PS00041">
    <property type="entry name" value="HTH_ARAC_FAMILY_1"/>
    <property type="match status" value="1"/>
</dbReference>
<reference evidence="5 6" key="2">
    <citation type="submission" date="2016-06" db="EMBL/GenBank/DDBJ databases">
        <title>Pedobacter psychrophilus sp. nov., isolated from Antarctic fragmentary rock.</title>
        <authorList>
            <person name="Svec P."/>
        </authorList>
    </citation>
    <scope>NUCLEOTIDE SEQUENCE [LARGE SCALE GENOMIC DNA]</scope>
    <source>
        <strain evidence="5 6">CCM 8644</strain>
    </source>
</reference>
<keyword evidence="3" id="KW-0804">Transcription</keyword>
<dbReference type="Proteomes" id="UP000078459">
    <property type="component" value="Unassembled WGS sequence"/>
</dbReference>
<dbReference type="InterPro" id="IPR018062">
    <property type="entry name" value="HTH_AraC-typ_CS"/>
</dbReference>
<proteinExistence type="predicted"/>
<evidence type="ECO:0000256" key="2">
    <source>
        <dbReference type="ARBA" id="ARBA00023125"/>
    </source>
</evidence>
<dbReference type="RefSeq" id="WP_068821318.1">
    <property type="nucleotide sequence ID" value="NZ_LWHJ01000011.1"/>
</dbReference>
<comment type="caution">
    <text evidence="5">The sequence shown here is derived from an EMBL/GenBank/DDBJ whole genome shotgun (WGS) entry which is preliminary data.</text>
</comment>
<dbReference type="GO" id="GO:0043565">
    <property type="term" value="F:sequence-specific DNA binding"/>
    <property type="evidence" value="ECO:0007669"/>
    <property type="project" value="InterPro"/>
</dbReference>
<evidence type="ECO:0000259" key="4">
    <source>
        <dbReference type="PROSITE" id="PS01124"/>
    </source>
</evidence>
<evidence type="ECO:0000256" key="3">
    <source>
        <dbReference type="ARBA" id="ARBA00023163"/>
    </source>
</evidence>
<keyword evidence="1" id="KW-0805">Transcription regulation</keyword>
<evidence type="ECO:0000256" key="1">
    <source>
        <dbReference type="ARBA" id="ARBA00023015"/>
    </source>
</evidence>
<protein>
    <submittedName>
        <fullName evidence="5">AraC family transcriptional regulator</fullName>
    </submittedName>
</protein>
<gene>
    <name evidence="5" type="ORF">A5893_04030</name>
</gene>
<dbReference type="InterPro" id="IPR018060">
    <property type="entry name" value="HTH_AraC"/>
</dbReference>
<dbReference type="SMART" id="SM00342">
    <property type="entry name" value="HTH_ARAC"/>
    <property type="match status" value="1"/>
</dbReference>
<dbReference type="Pfam" id="PF12833">
    <property type="entry name" value="HTH_18"/>
    <property type="match status" value="1"/>
</dbReference>
<keyword evidence="6" id="KW-1185">Reference proteome</keyword>
<dbReference type="OrthoDB" id="952277at2"/>
<evidence type="ECO:0000313" key="6">
    <source>
        <dbReference type="Proteomes" id="UP000078459"/>
    </source>
</evidence>
<organism evidence="5 6">
    <name type="scientific">Pedobacter psychrophilus</name>
    <dbReference type="NCBI Taxonomy" id="1826909"/>
    <lineage>
        <taxon>Bacteria</taxon>
        <taxon>Pseudomonadati</taxon>
        <taxon>Bacteroidota</taxon>
        <taxon>Sphingobacteriia</taxon>
        <taxon>Sphingobacteriales</taxon>
        <taxon>Sphingobacteriaceae</taxon>
        <taxon>Pedobacter</taxon>
    </lineage>
</organism>
<reference evidence="5 6" key="1">
    <citation type="submission" date="2016-04" db="EMBL/GenBank/DDBJ databases">
        <authorList>
            <person name="Evans L.H."/>
            <person name="Alamgir A."/>
            <person name="Owens N."/>
            <person name="Weber N.D."/>
            <person name="Virtaneva K."/>
            <person name="Barbian K."/>
            <person name="Babar A."/>
            <person name="Rosenke K."/>
        </authorList>
    </citation>
    <scope>NUCLEOTIDE SEQUENCE [LARGE SCALE GENOMIC DNA]</scope>
    <source>
        <strain evidence="5 6">CCM 8644</strain>
    </source>
</reference>
<dbReference type="Gene3D" id="1.10.10.60">
    <property type="entry name" value="Homeodomain-like"/>
    <property type="match status" value="1"/>
</dbReference>
<dbReference type="GO" id="GO:0003700">
    <property type="term" value="F:DNA-binding transcription factor activity"/>
    <property type="evidence" value="ECO:0007669"/>
    <property type="project" value="InterPro"/>
</dbReference>
<name>A0A179DP10_9SPHI</name>
<dbReference type="PANTHER" id="PTHR43280:SF28">
    <property type="entry name" value="HTH-TYPE TRANSCRIPTIONAL ACTIVATOR RHAS"/>
    <property type="match status" value="1"/>
</dbReference>
<keyword evidence="2" id="KW-0238">DNA-binding</keyword>
<feature type="domain" description="HTH araC/xylS-type" evidence="4">
    <location>
        <begin position="96"/>
        <end position="175"/>
    </location>
</feature>
<dbReference type="PROSITE" id="PS01124">
    <property type="entry name" value="HTH_ARAC_FAMILY_2"/>
    <property type="match status" value="1"/>
</dbReference>